<keyword evidence="1" id="KW-0732">Signal</keyword>
<name>A9B9X2_PROM4</name>
<evidence type="ECO:0000313" key="3">
    <source>
        <dbReference type="Proteomes" id="UP000000788"/>
    </source>
</evidence>
<dbReference type="KEGG" id="pmj:P9211_07031"/>
<keyword evidence="3" id="KW-1185">Reference proteome</keyword>
<dbReference type="Proteomes" id="UP000000788">
    <property type="component" value="Chromosome"/>
</dbReference>
<feature type="signal peptide" evidence="1">
    <location>
        <begin position="1"/>
        <end position="19"/>
    </location>
</feature>
<evidence type="ECO:0000256" key="1">
    <source>
        <dbReference type="SAM" id="SignalP"/>
    </source>
</evidence>
<proteinExistence type="predicted"/>
<dbReference type="OrthoDB" id="540535at2"/>
<dbReference type="RefSeq" id="WP_012195256.1">
    <property type="nucleotide sequence ID" value="NC_009976.1"/>
</dbReference>
<accession>A9B9X2</accession>
<dbReference type="AlphaFoldDB" id="A9B9X2"/>
<dbReference type="EMBL" id="CP000878">
    <property type="protein sequence ID" value="ABX08634.1"/>
    <property type="molecule type" value="Genomic_DNA"/>
</dbReference>
<protein>
    <submittedName>
        <fullName evidence="2">Possible cAMP phosphodiesterase class-II</fullName>
    </submittedName>
</protein>
<evidence type="ECO:0000313" key="2">
    <source>
        <dbReference type="EMBL" id="ABX08634.1"/>
    </source>
</evidence>
<dbReference type="eggNOG" id="ENOG50347E7">
    <property type="taxonomic scope" value="Bacteria"/>
</dbReference>
<reference evidence="2 3" key="1">
    <citation type="journal article" date="2007" name="PLoS Genet.">
        <title>Patterns and implications of gene gain and loss in the evolution of Prochlorococcus.</title>
        <authorList>
            <person name="Kettler G.C."/>
            <person name="Martiny A.C."/>
            <person name="Huang K."/>
            <person name="Zucker J."/>
            <person name="Coleman M.L."/>
            <person name="Rodrigue S."/>
            <person name="Chen F."/>
            <person name="Lapidus A."/>
            <person name="Ferriera S."/>
            <person name="Johnson J."/>
            <person name="Steglich C."/>
            <person name="Church G.M."/>
            <person name="Richardson P."/>
            <person name="Chisholm S.W."/>
        </authorList>
    </citation>
    <scope>NUCLEOTIDE SEQUENCE [LARGE SCALE GENOMIC DNA]</scope>
    <source>
        <strain evidence="3">MIT 9211</strain>
    </source>
</reference>
<gene>
    <name evidence="2" type="ordered locus">P9211_07031</name>
</gene>
<organism evidence="2 3">
    <name type="scientific">Prochlorococcus marinus (strain MIT 9211)</name>
    <dbReference type="NCBI Taxonomy" id="93059"/>
    <lineage>
        <taxon>Bacteria</taxon>
        <taxon>Bacillati</taxon>
        <taxon>Cyanobacteriota</taxon>
        <taxon>Cyanophyceae</taxon>
        <taxon>Synechococcales</taxon>
        <taxon>Prochlorococcaceae</taxon>
        <taxon>Prochlorococcus</taxon>
    </lineage>
</organism>
<sequence>MRILFALIFSLSFCSTALGNESQRGYARSRTCTKQEYREEYFPGTSLEKPGYIESWTETVEVPCNSRGATSVRQAVPQKVDNNDCKEGSLIGGLLGAGLTMSGTRGKDRWWAVPAGGAAGAMIGCQIDGG</sequence>
<feature type="chain" id="PRO_5002732640" evidence="1">
    <location>
        <begin position="20"/>
        <end position="130"/>
    </location>
</feature>
<dbReference type="HOGENOM" id="CLU_124488_0_0_3"/>
<dbReference type="STRING" id="93059.P9211_07031"/>